<dbReference type="PANTHER" id="PTHR43157:SF66">
    <property type="entry name" value="WW DOMAIN-CONTAINING OXIDOREDUCTASE-LIKE PROTEIN"/>
    <property type="match status" value="1"/>
</dbReference>
<dbReference type="OrthoDB" id="191139at2759"/>
<evidence type="ECO:0000313" key="2">
    <source>
        <dbReference type="EMBL" id="CAG9806477.1"/>
    </source>
</evidence>
<keyword evidence="3" id="KW-1185">Reference proteome</keyword>
<reference evidence="2" key="1">
    <citation type="submission" date="2022-01" db="EMBL/GenBank/DDBJ databases">
        <authorList>
            <person name="King R."/>
        </authorList>
    </citation>
    <scope>NUCLEOTIDE SEQUENCE</scope>
</reference>
<accession>A0A9N9S1I2</accession>
<dbReference type="Pfam" id="PF00106">
    <property type="entry name" value="adh_short"/>
    <property type="match status" value="1"/>
</dbReference>
<reference evidence="2" key="2">
    <citation type="submission" date="2022-10" db="EMBL/GenBank/DDBJ databases">
        <authorList>
            <consortium name="ENA_rothamsted_submissions"/>
            <consortium name="culmorum"/>
            <person name="King R."/>
        </authorList>
    </citation>
    <scope>NUCLEOTIDE SEQUENCE</scope>
</reference>
<sequence>MNNNCLISRLYSKYITVNSHIHATNKYKEKQFFSDWIIEETKNENCIVYPLDLSSFKSIREFAAHVNENEERLDILIHNAGYSNYFKRAVSTDGIEMTMATNHYGPFLLTHLLIDLMKKTAKKNPVRIVVVASKTHTLSYMDPNNDFHLNPVGHFPPSDLYGNSKFANILFTFECARRLKGSNITCNALHPGVVDTGIWRNMPFPANYLFSVVRVFLKTLEEGIQTILYVALSDEVNGITGRYFRNCRYGVPRSDVNNPDWQKALWDASRRIVKLKANDPSI</sequence>
<evidence type="ECO:0000313" key="3">
    <source>
        <dbReference type="Proteomes" id="UP001153620"/>
    </source>
</evidence>
<dbReference type="GO" id="GO:0016491">
    <property type="term" value="F:oxidoreductase activity"/>
    <property type="evidence" value="ECO:0007669"/>
    <property type="project" value="UniProtKB-KW"/>
</dbReference>
<gene>
    <name evidence="2" type="ORF">CHIRRI_LOCUS9333</name>
</gene>
<dbReference type="AlphaFoldDB" id="A0A9N9S1I2"/>
<protein>
    <submittedName>
        <fullName evidence="2">Uncharacterized protein</fullName>
    </submittedName>
</protein>
<dbReference type="PRINTS" id="PR00081">
    <property type="entry name" value="GDHRDH"/>
</dbReference>
<evidence type="ECO:0000256" key="1">
    <source>
        <dbReference type="ARBA" id="ARBA00023002"/>
    </source>
</evidence>
<proteinExistence type="predicted"/>
<keyword evidence="1" id="KW-0560">Oxidoreductase</keyword>
<dbReference type="PANTHER" id="PTHR43157">
    <property type="entry name" value="PHOSPHATIDYLINOSITOL-GLYCAN BIOSYNTHESIS CLASS F PROTEIN-RELATED"/>
    <property type="match status" value="1"/>
</dbReference>
<name>A0A9N9S1I2_9DIPT</name>
<dbReference type="EMBL" id="OU895879">
    <property type="protein sequence ID" value="CAG9806477.1"/>
    <property type="molecule type" value="Genomic_DNA"/>
</dbReference>
<dbReference type="InterPro" id="IPR036291">
    <property type="entry name" value="NAD(P)-bd_dom_sf"/>
</dbReference>
<dbReference type="Proteomes" id="UP001153620">
    <property type="component" value="Chromosome 3"/>
</dbReference>
<dbReference type="SUPFAM" id="SSF51735">
    <property type="entry name" value="NAD(P)-binding Rossmann-fold domains"/>
    <property type="match status" value="1"/>
</dbReference>
<organism evidence="2 3">
    <name type="scientific">Chironomus riparius</name>
    <dbReference type="NCBI Taxonomy" id="315576"/>
    <lineage>
        <taxon>Eukaryota</taxon>
        <taxon>Metazoa</taxon>
        <taxon>Ecdysozoa</taxon>
        <taxon>Arthropoda</taxon>
        <taxon>Hexapoda</taxon>
        <taxon>Insecta</taxon>
        <taxon>Pterygota</taxon>
        <taxon>Neoptera</taxon>
        <taxon>Endopterygota</taxon>
        <taxon>Diptera</taxon>
        <taxon>Nematocera</taxon>
        <taxon>Chironomoidea</taxon>
        <taxon>Chironomidae</taxon>
        <taxon>Chironominae</taxon>
        <taxon>Chironomus</taxon>
    </lineage>
</organism>
<dbReference type="InterPro" id="IPR002347">
    <property type="entry name" value="SDR_fam"/>
</dbReference>
<dbReference type="Gene3D" id="3.40.50.720">
    <property type="entry name" value="NAD(P)-binding Rossmann-like Domain"/>
    <property type="match status" value="1"/>
</dbReference>